<evidence type="ECO:0000313" key="1">
    <source>
        <dbReference type="EMBL" id="MFC3123924.1"/>
    </source>
</evidence>
<keyword evidence="2" id="KW-1185">Reference proteome</keyword>
<organism evidence="1 2">
    <name type="scientific">Teichococcus globiformis</name>
    <dbReference type="NCBI Taxonomy" id="2307229"/>
    <lineage>
        <taxon>Bacteria</taxon>
        <taxon>Pseudomonadati</taxon>
        <taxon>Pseudomonadota</taxon>
        <taxon>Alphaproteobacteria</taxon>
        <taxon>Acetobacterales</taxon>
        <taxon>Roseomonadaceae</taxon>
        <taxon>Roseomonas</taxon>
    </lineage>
</organism>
<accession>A0ABV7FX36</accession>
<gene>
    <name evidence="1" type="ORF">ACFOD4_02530</name>
</gene>
<comment type="caution">
    <text evidence="1">The sequence shown here is derived from an EMBL/GenBank/DDBJ whole genome shotgun (WGS) entry which is preliminary data.</text>
</comment>
<protein>
    <recommendedName>
        <fullName evidence="3">Invasion protein IalB, involved in pathogenesis</fullName>
    </recommendedName>
</protein>
<name>A0ABV7FX36_9PROT</name>
<dbReference type="Proteomes" id="UP001595593">
    <property type="component" value="Unassembled WGS sequence"/>
</dbReference>
<dbReference type="EMBL" id="JBHRTN010000004">
    <property type="protein sequence ID" value="MFC3123924.1"/>
    <property type="molecule type" value="Genomic_DNA"/>
</dbReference>
<dbReference type="RefSeq" id="WP_379593282.1">
    <property type="nucleotide sequence ID" value="NZ_JBHRTN010000004.1"/>
</dbReference>
<evidence type="ECO:0008006" key="3">
    <source>
        <dbReference type="Google" id="ProtNLM"/>
    </source>
</evidence>
<reference evidence="2" key="1">
    <citation type="journal article" date="2019" name="Int. J. Syst. Evol. Microbiol.">
        <title>The Global Catalogue of Microorganisms (GCM) 10K type strain sequencing project: providing services to taxonomists for standard genome sequencing and annotation.</title>
        <authorList>
            <consortium name="The Broad Institute Genomics Platform"/>
            <consortium name="The Broad Institute Genome Sequencing Center for Infectious Disease"/>
            <person name="Wu L."/>
            <person name="Ma J."/>
        </authorList>
    </citation>
    <scope>NUCLEOTIDE SEQUENCE [LARGE SCALE GENOMIC DNA]</scope>
    <source>
        <strain evidence="2">KCTC 52094</strain>
    </source>
</reference>
<evidence type="ECO:0000313" key="2">
    <source>
        <dbReference type="Proteomes" id="UP001595593"/>
    </source>
</evidence>
<sequence>MANSLLASYLDHMQTIGPRPAAALALFALAAAFGPLPARGATESFGPWILSCAADPMTDHTACRMTHATPVDPATASEAPLALEVASRRGVLVPVVTARDLGMDGAARGLLALTGTVQLRFPPHQMMELPCGLEGRSVVCAPRPEDAARAAAELPDADRVLLRIMGLGAATAESTPRELPLSDTARALAGFREHAPPNQADEPPPPFDLREMLMRFQRFFFSQQP</sequence>
<proteinExistence type="predicted"/>